<keyword evidence="4" id="KW-1185">Reference proteome</keyword>
<dbReference type="CDD" id="cd04647">
    <property type="entry name" value="LbH_MAT_like"/>
    <property type="match status" value="1"/>
</dbReference>
<dbReference type="Pfam" id="PF00132">
    <property type="entry name" value="Hexapep"/>
    <property type="match status" value="1"/>
</dbReference>
<dbReference type="PANTHER" id="PTHR23416:SF23">
    <property type="entry name" value="ACETYLTRANSFERASE C18B11.09C-RELATED"/>
    <property type="match status" value="1"/>
</dbReference>
<gene>
    <name evidence="3" type="ORF">AAK873_00530</name>
</gene>
<dbReference type="RefSeq" id="WP_369863045.1">
    <property type="nucleotide sequence ID" value="NZ_JBCLPP010000001.1"/>
</dbReference>
<evidence type="ECO:0000256" key="2">
    <source>
        <dbReference type="ARBA" id="ARBA00022679"/>
    </source>
</evidence>
<keyword evidence="3" id="KW-0012">Acyltransferase</keyword>
<dbReference type="Gene3D" id="2.160.10.10">
    <property type="entry name" value="Hexapeptide repeat proteins"/>
    <property type="match status" value="1"/>
</dbReference>
<comment type="similarity">
    <text evidence="1">Belongs to the transferase hexapeptide repeat family.</text>
</comment>
<proteinExistence type="inferred from homology"/>
<evidence type="ECO:0000313" key="4">
    <source>
        <dbReference type="Proteomes" id="UP001565200"/>
    </source>
</evidence>
<dbReference type="InterPro" id="IPR011004">
    <property type="entry name" value="Trimer_LpxA-like_sf"/>
</dbReference>
<dbReference type="EC" id="2.3.1.-" evidence="3"/>
<organism evidence="3 4">
    <name type="scientific">Heminiphilus faecis</name>
    <dbReference type="NCBI Taxonomy" id="2601703"/>
    <lineage>
        <taxon>Bacteria</taxon>
        <taxon>Pseudomonadati</taxon>
        <taxon>Bacteroidota</taxon>
        <taxon>Bacteroidia</taxon>
        <taxon>Bacteroidales</taxon>
        <taxon>Muribaculaceae</taxon>
        <taxon>Heminiphilus</taxon>
    </lineage>
</organism>
<name>A0ABV4CRU2_9BACT</name>
<evidence type="ECO:0000313" key="3">
    <source>
        <dbReference type="EMBL" id="MEY8244097.1"/>
    </source>
</evidence>
<dbReference type="Pfam" id="PF14602">
    <property type="entry name" value="Hexapep_2"/>
    <property type="match status" value="1"/>
</dbReference>
<dbReference type="EMBL" id="JBCLPP010000001">
    <property type="protein sequence ID" value="MEY8244097.1"/>
    <property type="molecule type" value="Genomic_DNA"/>
</dbReference>
<comment type="caution">
    <text evidence="3">The sequence shown here is derived from an EMBL/GenBank/DDBJ whole genome shotgun (WGS) entry which is preliminary data.</text>
</comment>
<protein>
    <submittedName>
        <fullName evidence="3">Acyltransferase</fullName>
        <ecNumber evidence="3">2.3.1.-</ecNumber>
    </submittedName>
</protein>
<dbReference type="PANTHER" id="PTHR23416">
    <property type="entry name" value="SIALIC ACID SYNTHASE-RELATED"/>
    <property type="match status" value="1"/>
</dbReference>
<accession>A0ABV4CRU2</accession>
<dbReference type="SUPFAM" id="SSF51161">
    <property type="entry name" value="Trimeric LpxA-like enzymes"/>
    <property type="match status" value="1"/>
</dbReference>
<evidence type="ECO:0000256" key="1">
    <source>
        <dbReference type="ARBA" id="ARBA00007274"/>
    </source>
</evidence>
<keyword evidence="2 3" id="KW-0808">Transferase</keyword>
<dbReference type="GO" id="GO:0016746">
    <property type="term" value="F:acyltransferase activity"/>
    <property type="evidence" value="ECO:0007669"/>
    <property type="project" value="UniProtKB-KW"/>
</dbReference>
<reference evidence="3 4" key="1">
    <citation type="submission" date="2024-03" db="EMBL/GenBank/DDBJ databases">
        <title>Mouse gut bacterial collection (mGBC) of GemPharmatech.</title>
        <authorList>
            <person name="He Y."/>
            <person name="Dong L."/>
            <person name="Wu D."/>
            <person name="Gao X."/>
            <person name="Lin Z."/>
        </authorList>
    </citation>
    <scope>NUCLEOTIDE SEQUENCE [LARGE SCALE GENOMIC DNA]</scope>
    <source>
        <strain evidence="3 4">54-13</strain>
    </source>
</reference>
<dbReference type="InterPro" id="IPR001451">
    <property type="entry name" value="Hexapep"/>
</dbReference>
<sequence>MFTEMLGIIKNLLKKRKLKRLSEYFRLKSSSIMLPAFDIRLDNPVKGKEYLSIGDDCIVSGKFIFESKEGKISIGNHSYIGPSIFISRSSITIGNNVTIAWGCTIYDHDSHSLDYRLRRKDIDDELRDIKAGVSFIKNKDWDCVKTKSITICDDAWIGMNCIILKGVTIGEGAVVGAGSVVTKDVPAWTLVAGNPARVIKQLPH</sequence>
<dbReference type="Proteomes" id="UP001565200">
    <property type="component" value="Unassembled WGS sequence"/>
</dbReference>
<dbReference type="InterPro" id="IPR051159">
    <property type="entry name" value="Hexapeptide_acetyltransf"/>
</dbReference>